<keyword evidence="5" id="KW-0282">Flagellum</keyword>
<comment type="similarity">
    <text evidence="2">Belongs to the flagellar radial spoke RSP3 family.</text>
</comment>
<evidence type="ECO:0000256" key="1">
    <source>
        <dbReference type="ARBA" id="ARBA00004611"/>
    </source>
</evidence>
<keyword evidence="7" id="KW-0206">Cytoskeleton</keyword>
<evidence type="ECO:0000313" key="11">
    <source>
        <dbReference type="Proteomes" id="UP001165085"/>
    </source>
</evidence>
<evidence type="ECO:0000256" key="5">
    <source>
        <dbReference type="ARBA" id="ARBA00022846"/>
    </source>
</evidence>
<dbReference type="OrthoDB" id="313308at2759"/>
<keyword evidence="4" id="KW-0597">Phosphoprotein</keyword>
<evidence type="ECO:0000256" key="2">
    <source>
        <dbReference type="ARBA" id="ARBA00006737"/>
    </source>
</evidence>
<comment type="subcellular location">
    <subcellularLocation>
        <location evidence="1">Cytoplasm</location>
        <location evidence="1">Cytoskeleton</location>
        <location evidence="1">Flagellum axoneme</location>
    </subcellularLocation>
</comment>
<dbReference type="AlphaFoldDB" id="A0A9W7DVZ0"/>
<proteinExistence type="inferred from homology"/>
<keyword evidence="6" id="KW-0969">Cilium</keyword>
<sequence length="370" mass="41665">MASNSAYDFSAAPQSVPVKRNAAAAKYRDDEENMLGASNNIMFDARVVRGNTYAAQVVTQEQQRQQQVYERNENARQGRLEARRMQGMAPPGTPPPVDGRSHMDVQTENFLEELTDRPVESNVETQTEAFLDRPPSPLFVPAKNGVDVETQIEGGDLFDFDLEVGPILDVLVGKTLEVSMLELMEEEELAAIRRQQEKFEMMRNAELSEVQRLEYEAKRKFAEKQRRKKQERDFKEAQEQLKEKVAARSFARGYLGDLHASVFADLESTGHFYDPVRREVETLFLPWLVTEVTSSLTNVAAAYAAADDIIRASLEKAKVIRAKAVEDHEAELKAIEEAKAKAEAERLAKEEEERLRLEAEAAAENGEGGE</sequence>
<feature type="coiled-coil region" evidence="9">
    <location>
        <begin position="212"/>
        <end position="247"/>
    </location>
</feature>
<evidence type="ECO:0008006" key="12">
    <source>
        <dbReference type="Google" id="ProtNLM"/>
    </source>
</evidence>
<evidence type="ECO:0000256" key="7">
    <source>
        <dbReference type="ARBA" id="ARBA00023212"/>
    </source>
</evidence>
<evidence type="ECO:0000256" key="6">
    <source>
        <dbReference type="ARBA" id="ARBA00023069"/>
    </source>
</evidence>
<dbReference type="PANTHER" id="PTHR21648:SF0">
    <property type="entry name" value="RADIAL SPOKE HEAD PROTEIN 3 HOMOLOG"/>
    <property type="match status" value="1"/>
</dbReference>
<organism evidence="10 11">
    <name type="scientific">Triparma strigata</name>
    <dbReference type="NCBI Taxonomy" id="1606541"/>
    <lineage>
        <taxon>Eukaryota</taxon>
        <taxon>Sar</taxon>
        <taxon>Stramenopiles</taxon>
        <taxon>Ochrophyta</taxon>
        <taxon>Bolidophyceae</taxon>
        <taxon>Parmales</taxon>
        <taxon>Triparmaceae</taxon>
        <taxon>Triparma</taxon>
    </lineage>
</organism>
<reference evidence="11" key="1">
    <citation type="journal article" date="2023" name="Commun. Biol.">
        <title>Genome analysis of Parmales, the sister group of diatoms, reveals the evolutionary specialization of diatoms from phago-mixotrophs to photoautotrophs.</title>
        <authorList>
            <person name="Ban H."/>
            <person name="Sato S."/>
            <person name="Yoshikawa S."/>
            <person name="Yamada K."/>
            <person name="Nakamura Y."/>
            <person name="Ichinomiya M."/>
            <person name="Sato N."/>
            <person name="Blanc-Mathieu R."/>
            <person name="Endo H."/>
            <person name="Kuwata A."/>
            <person name="Ogata H."/>
        </authorList>
    </citation>
    <scope>NUCLEOTIDE SEQUENCE [LARGE SCALE GENOMIC DNA]</scope>
    <source>
        <strain evidence="11">NIES 3701</strain>
    </source>
</reference>
<evidence type="ECO:0000256" key="3">
    <source>
        <dbReference type="ARBA" id="ARBA00022490"/>
    </source>
</evidence>
<keyword evidence="8" id="KW-0966">Cell projection</keyword>
<dbReference type="EMBL" id="BRXY01000043">
    <property type="protein sequence ID" value="GMH56943.1"/>
    <property type="molecule type" value="Genomic_DNA"/>
</dbReference>
<name>A0A9W7DVZ0_9STRA</name>
<evidence type="ECO:0000256" key="9">
    <source>
        <dbReference type="SAM" id="Coils"/>
    </source>
</evidence>
<keyword evidence="11" id="KW-1185">Reference proteome</keyword>
<dbReference type="Proteomes" id="UP001165085">
    <property type="component" value="Unassembled WGS sequence"/>
</dbReference>
<dbReference type="GO" id="GO:0005929">
    <property type="term" value="C:cilium"/>
    <property type="evidence" value="ECO:0007669"/>
    <property type="project" value="TreeGrafter"/>
</dbReference>
<evidence type="ECO:0000313" key="10">
    <source>
        <dbReference type="EMBL" id="GMH56943.1"/>
    </source>
</evidence>
<accession>A0A9W7DVZ0</accession>
<keyword evidence="3" id="KW-0963">Cytoplasm</keyword>
<comment type="caution">
    <text evidence="10">The sequence shown here is derived from an EMBL/GenBank/DDBJ whole genome shotgun (WGS) entry which is preliminary data.</text>
</comment>
<dbReference type="InterPro" id="IPR009290">
    <property type="entry name" value="Radial_spoke_3"/>
</dbReference>
<evidence type="ECO:0000256" key="4">
    <source>
        <dbReference type="ARBA" id="ARBA00022553"/>
    </source>
</evidence>
<dbReference type="Pfam" id="PF06098">
    <property type="entry name" value="Radial_spoke_3"/>
    <property type="match status" value="1"/>
</dbReference>
<protein>
    <recommendedName>
        <fullName evidence="12">Radial spoke protein 3</fullName>
    </recommendedName>
</protein>
<dbReference type="PANTHER" id="PTHR21648">
    <property type="entry name" value="FLAGELLAR RADIAL SPOKE PROTEIN 3"/>
    <property type="match status" value="1"/>
</dbReference>
<feature type="coiled-coil region" evidence="9">
    <location>
        <begin position="325"/>
        <end position="367"/>
    </location>
</feature>
<evidence type="ECO:0000256" key="8">
    <source>
        <dbReference type="ARBA" id="ARBA00023273"/>
    </source>
</evidence>
<keyword evidence="9" id="KW-0175">Coiled coil</keyword>
<gene>
    <name evidence="10" type="ORF">TrST_g9693</name>
</gene>